<dbReference type="InterPro" id="IPR005495">
    <property type="entry name" value="LptG/LptF_permease"/>
</dbReference>
<dbReference type="PANTHER" id="PTHR33529">
    <property type="entry name" value="SLR0882 PROTEIN-RELATED"/>
    <property type="match status" value="1"/>
</dbReference>
<name>A0A9X2W272_9SPHN</name>
<keyword evidence="2" id="KW-1003">Cell membrane</keyword>
<gene>
    <name evidence="7" type="ORF">N0B51_09405</name>
</gene>
<keyword evidence="8" id="KW-1185">Reference proteome</keyword>
<dbReference type="RefSeq" id="WP_259962072.1">
    <property type="nucleotide sequence ID" value="NZ_JAOAMV010000004.1"/>
</dbReference>
<feature type="transmembrane region" description="Helical" evidence="6">
    <location>
        <begin position="287"/>
        <end position="309"/>
    </location>
</feature>
<feature type="transmembrane region" description="Helical" evidence="6">
    <location>
        <begin position="63"/>
        <end position="84"/>
    </location>
</feature>
<protein>
    <submittedName>
        <fullName evidence="7">LptF/LptG family permease</fullName>
    </submittedName>
</protein>
<dbReference type="GO" id="GO:0015920">
    <property type="term" value="P:lipopolysaccharide transport"/>
    <property type="evidence" value="ECO:0007669"/>
    <property type="project" value="TreeGrafter"/>
</dbReference>
<feature type="transmembrane region" description="Helical" evidence="6">
    <location>
        <begin position="350"/>
        <end position="368"/>
    </location>
</feature>
<dbReference type="Proteomes" id="UP001142648">
    <property type="component" value="Unassembled WGS sequence"/>
</dbReference>
<comment type="caution">
    <text evidence="7">The sequence shown here is derived from an EMBL/GenBank/DDBJ whole genome shotgun (WGS) entry which is preliminary data.</text>
</comment>
<dbReference type="AlphaFoldDB" id="A0A9X2W272"/>
<keyword evidence="5 6" id="KW-0472">Membrane</keyword>
<evidence type="ECO:0000256" key="3">
    <source>
        <dbReference type="ARBA" id="ARBA00022692"/>
    </source>
</evidence>
<feature type="transmembrane region" description="Helical" evidence="6">
    <location>
        <begin position="104"/>
        <end position="124"/>
    </location>
</feature>
<accession>A0A9X2W272</accession>
<evidence type="ECO:0000313" key="7">
    <source>
        <dbReference type="EMBL" id="MCT2559199.1"/>
    </source>
</evidence>
<dbReference type="EMBL" id="JAOAMV010000004">
    <property type="protein sequence ID" value="MCT2559199.1"/>
    <property type="molecule type" value="Genomic_DNA"/>
</dbReference>
<dbReference type="PANTHER" id="PTHR33529:SF6">
    <property type="entry name" value="YJGP_YJGQ FAMILY PERMEASE"/>
    <property type="match status" value="1"/>
</dbReference>
<evidence type="ECO:0000256" key="1">
    <source>
        <dbReference type="ARBA" id="ARBA00004651"/>
    </source>
</evidence>
<reference evidence="7" key="1">
    <citation type="submission" date="2022-09" db="EMBL/GenBank/DDBJ databases">
        <title>The genome sequence of Tsuneonella sp. YG55.</title>
        <authorList>
            <person name="Liu Y."/>
        </authorList>
    </citation>
    <scope>NUCLEOTIDE SEQUENCE</scope>
    <source>
        <strain evidence="7">YG55</strain>
    </source>
</reference>
<comment type="subcellular location">
    <subcellularLocation>
        <location evidence="1">Cell membrane</location>
        <topology evidence="1">Multi-pass membrane protein</topology>
    </subcellularLocation>
</comment>
<dbReference type="GO" id="GO:0043190">
    <property type="term" value="C:ATP-binding cassette (ABC) transporter complex"/>
    <property type="evidence" value="ECO:0007669"/>
    <property type="project" value="TreeGrafter"/>
</dbReference>
<feature type="transmembrane region" description="Helical" evidence="6">
    <location>
        <begin position="12"/>
        <end position="32"/>
    </location>
</feature>
<keyword evidence="4 6" id="KW-1133">Transmembrane helix</keyword>
<evidence type="ECO:0000256" key="4">
    <source>
        <dbReference type="ARBA" id="ARBA00022989"/>
    </source>
</evidence>
<organism evidence="7 8">
    <name type="scientific">Tsuneonella litorea</name>
    <dbReference type="NCBI Taxonomy" id="2976475"/>
    <lineage>
        <taxon>Bacteria</taxon>
        <taxon>Pseudomonadati</taxon>
        <taxon>Pseudomonadota</taxon>
        <taxon>Alphaproteobacteria</taxon>
        <taxon>Sphingomonadales</taxon>
        <taxon>Erythrobacteraceae</taxon>
        <taxon>Tsuneonella</taxon>
    </lineage>
</organism>
<evidence type="ECO:0000256" key="6">
    <source>
        <dbReference type="SAM" id="Phobius"/>
    </source>
</evidence>
<evidence type="ECO:0000256" key="2">
    <source>
        <dbReference type="ARBA" id="ARBA00022475"/>
    </source>
</evidence>
<evidence type="ECO:0000256" key="5">
    <source>
        <dbReference type="ARBA" id="ARBA00023136"/>
    </source>
</evidence>
<proteinExistence type="predicted"/>
<feature type="transmembrane region" description="Helical" evidence="6">
    <location>
        <begin position="315"/>
        <end position="330"/>
    </location>
</feature>
<keyword evidence="3 6" id="KW-0812">Transmembrane</keyword>
<evidence type="ECO:0000313" key="8">
    <source>
        <dbReference type="Proteomes" id="UP001142648"/>
    </source>
</evidence>
<sequence length="412" mass="45547">MNFLPAIDRYILRLTIVPMIGVFVLAASLLILDKMLRLLDFVAVQGGPIGVVFKMLATMMPEYASLAIPLGLLLGVLMAFRKLATSSELDVMRAVGQGYGRLLRVPYAIALVLVAVNVALVFYVQPVSRYWYERLEYELKSGALGASIKVGEFTTLKDRMALRIERSEDDGRRLMGIFARVANDKGQVLSISAREGAFLATTDNPDTIILRLTDGTIIQDMGGKQTPRVLSFTRHDLPIDLPTVAKFRARAGGEDTREFILPELLRIGWGDAPSTDRVERIGSQASFNFRLVEVVMMFLMPLLAVALAIPPKRSTSALGVFVSIVMVVAYHKINQYAEDYASLGRVDPTLALWLPFVLFAALILWMYWRVAYVPGGQAIGALEAVFAKLGKRLRKLFRRRGVRGAPALAPAE</sequence>
<dbReference type="Pfam" id="PF03739">
    <property type="entry name" value="LptF_LptG"/>
    <property type="match status" value="1"/>
</dbReference>